<accession>A0A1M5X7D8</accession>
<reference evidence="1 2" key="1">
    <citation type="submission" date="2016-11" db="EMBL/GenBank/DDBJ databases">
        <authorList>
            <person name="Jaros S."/>
            <person name="Januszkiewicz K."/>
            <person name="Wedrychowicz H."/>
        </authorList>
    </citation>
    <scope>NUCLEOTIDE SEQUENCE [LARGE SCALE GENOMIC DNA]</scope>
    <source>
        <strain evidence="1 2">DSM 8605</strain>
    </source>
</reference>
<evidence type="ECO:0000313" key="1">
    <source>
        <dbReference type="EMBL" id="SHH95701.1"/>
    </source>
</evidence>
<protein>
    <submittedName>
        <fullName evidence="1">Uncharacterized protein</fullName>
    </submittedName>
</protein>
<dbReference type="EMBL" id="FQXM01000024">
    <property type="protein sequence ID" value="SHH95701.1"/>
    <property type="molecule type" value="Genomic_DNA"/>
</dbReference>
<organism evidence="1 2">
    <name type="scientific">Clostridium grantii DSM 8605</name>
    <dbReference type="NCBI Taxonomy" id="1121316"/>
    <lineage>
        <taxon>Bacteria</taxon>
        <taxon>Bacillati</taxon>
        <taxon>Bacillota</taxon>
        <taxon>Clostridia</taxon>
        <taxon>Eubacteriales</taxon>
        <taxon>Clostridiaceae</taxon>
        <taxon>Clostridium</taxon>
    </lineage>
</organism>
<keyword evidence="2" id="KW-1185">Reference proteome</keyword>
<sequence>MVKDGELKINLYGKENNLIEELPSNVEETYEITFGGDGSYVIELIGIDTKGSYSIEIEGME</sequence>
<name>A0A1M5X7D8_9CLOT</name>
<dbReference type="RefSeq" id="WP_073339881.1">
    <property type="nucleotide sequence ID" value="NZ_FQXM01000024.1"/>
</dbReference>
<gene>
    <name evidence="1" type="ORF">SAMN02745207_03423</name>
</gene>
<dbReference type="AlphaFoldDB" id="A0A1M5X7D8"/>
<dbReference type="Proteomes" id="UP000184447">
    <property type="component" value="Unassembled WGS sequence"/>
</dbReference>
<evidence type="ECO:0000313" key="2">
    <source>
        <dbReference type="Proteomes" id="UP000184447"/>
    </source>
</evidence>
<dbReference type="STRING" id="1121316.SAMN02745207_03423"/>
<proteinExistence type="predicted"/>